<feature type="region of interest" description="Disordered" evidence="1">
    <location>
        <begin position="52"/>
        <end position="97"/>
    </location>
</feature>
<evidence type="ECO:0000256" key="1">
    <source>
        <dbReference type="SAM" id="MobiDB-lite"/>
    </source>
</evidence>
<evidence type="ECO:0000313" key="3">
    <source>
        <dbReference type="EMBL" id="TDO38591.1"/>
    </source>
</evidence>
<dbReference type="OrthoDB" id="2004788at2"/>
<feature type="compositionally biased region" description="Low complexity" evidence="1">
    <location>
        <begin position="57"/>
        <end position="97"/>
    </location>
</feature>
<dbReference type="Proteomes" id="UP000294901">
    <property type="component" value="Unassembled WGS sequence"/>
</dbReference>
<proteinExistence type="predicted"/>
<accession>A0A4R6JT37</accession>
<reference evidence="3 4" key="1">
    <citation type="submission" date="2019-03" db="EMBL/GenBank/DDBJ databases">
        <title>Sequencing the genomes of 1000 actinobacteria strains.</title>
        <authorList>
            <person name="Klenk H.-P."/>
        </authorList>
    </citation>
    <scope>NUCLEOTIDE SEQUENCE [LARGE SCALE GENOMIC DNA]</scope>
    <source>
        <strain evidence="3 4">DSM 43805</strain>
    </source>
</reference>
<dbReference type="AlphaFoldDB" id="A0A4R6JT37"/>
<comment type="caution">
    <text evidence="3">The sequence shown here is derived from an EMBL/GenBank/DDBJ whole genome shotgun (WGS) entry which is preliminary data.</text>
</comment>
<keyword evidence="4" id="KW-1185">Reference proteome</keyword>
<evidence type="ECO:0000313" key="4">
    <source>
        <dbReference type="Proteomes" id="UP000294901"/>
    </source>
</evidence>
<feature type="transmembrane region" description="Helical" evidence="2">
    <location>
        <begin position="23"/>
        <end position="45"/>
    </location>
</feature>
<keyword evidence="2" id="KW-0472">Membrane</keyword>
<name>A0A4R6JT37_9ACTN</name>
<sequence length="268" mass="27343">MTVPQNPFPPSPLPQPKRGKRGLVIAGAAMTALVLLCCGIGVAALNGDDKDSSQLGAVSVPSTEPVTTATAPATGSTTTPAESTTTAEAPPTTKAAAKPRVIKGRGDDVVDIPPLTELSVVVFDCRCSSNTVLKSDGPESLLVNEIGKYKGKRWINLEEGAQTTQFEINASGRWTLTIGSVDQLATKAASGKVSGKGDDVIVLGGSATKAKITHSKGSSNFVVKAYSLETGDGGLLVNEIGGYSGTRPLPAPALVEVTADGSWSISPS</sequence>
<keyword evidence="2" id="KW-0812">Transmembrane</keyword>
<protein>
    <submittedName>
        <fullName evidence="3">Uncharacterized protein</fullName>
    </submittedName>
</protein>
<gene>
    <name evidence="3" type="ORF">C8E87_2249</name>
</gene>
<evidence type="ECO:0000256" key="2">
    <source>
        <dbReference type="SAM" id="Phobius"/>
    </source>
</evidence>
<dbReference type="EMBL" id="SNWR01000001">
    <property type="protein sequence ID" value="TDO38591.1"/>
    <property type="molecule type" value="Genomic_DNA"/>
</dbReference>
<keyword evidence="2" id="KW-1133">Transmembrane helix</keyword>
<organism evidence="3 4">
    <name type="scientific">Paractinoplanes brasiliensis</name>
    <dbReference type="NCBI Taxonomy" id="52695"/>
    <lineage>
        <taxon>Bacteria</taxon>
        <taxon>Bacillati</taxon>
        <taxon>Actinomycetota</taxon>
        <taxon>Actinomycetes</taxon>
        <taxon>Micromonosporales</taxon>
        <taxon>Micromonosporaceae</taxon>
        <taxon>Paractinoplanes</taxon>
    </lineage>
</organism>
<dbReference type="RefSeq" id="WP_133873041.1">
    <property type="nucleotide sequence ID" value="NZ_BOMD01000019.1"/>
</dbReference>